<evidence type="ECO:0000256" key="6">
    <source>
        <dbReference type="PIRSR" id="PIRSR000615-1"/>
    </source>
</evidence>
<feature type="domain" description="Protein kinase" evidence="10">
    <location>
        <begin position="18"/>
        <end position="292"/>
    </location>
</feature>
<dbReference type="InterPro" id="IPR011009">
    <property type="entry name" value="Kinase-like_dom_sf"/>
</dbReference>
<dbReference type="InterPro" id="IPR017441">
    <property type="entry name" value="Protein_kinase_ATP_BS"/>
</dbReference>
<comment type="similarity">
    <text evidence="9">Belongs to the protein kinase superfamily.</text>
</comment>
<evidence type="ECO:0000256" key="2">
    <source>
        <dbReference type="ARBA" id="ARBA00022679"/>
    </source>
</evidence>
<keyword evidence="2" id="KW-0808">Transferase</keyword>
<dbReference type="GO" id="GO:0009506">
    <property type="term" value="C:plasmodesma"/>
    <property type="evidence" value="ECO:0007669"/>
    <property type="project" value="TreeGrafter"/>
</dbReference>
<dbReference type="InterPro" id="IPR045272">
    <property type="entry name" value="ANXUR1/2-like"/>
</dbReference>
<keyword evidence="7" id="KW-0479">Metal-binding</keyword>
<dbReference type="Proteomes" id="UP000243975">
    <property type="component" value="Unassembled WGS sequence"/>
</dbReference>
<dbReference type="InterPro" id="IPR000719">
    <property type="entry name" value="Prot_kinase_dom"/>
</dbReference>
<feature type="binding site" evidence="8">
    <location>
        <position position="46"/>
    </location>
    <ligand>
        <name>ATP</name>
        <dbReference type="ChEBI" id="CHEBI:30616"/>
    </ligand>
</feature>
<dbReference type="GO" id="GO:0004674">
    <property type="term" value="F:protein serine/threonine kinase activity"/>
    <property type="evidence" value="ECO:0007669"/>
    <property type="project" value="UniProtKB-KW"/>
</dbReference>
<dbReference type="SUPFAM" id="SSF56112">
    <property type="entry name" value="Protein kinase-like (PK-like)"/>
    <property type="match status" value="1"/>
</dbReference>
<gene>
    <name evidence="11" type="ORF">Ccrd_016162</name>
</gene>
<reference evidence="11 12" key="1">
    <citation type="journal article" date="2016" name="Sci. Rep.">
        <title>The genome sequence of the outbreeding globe artichoke constructed de novo incorporating a phase-aware low-pass sequencing strategy of F1 progeny.</title>
        <authorList>
            <person name="Scaglione D."/>
            <person name="Reyes-Chin-Wo S."/>
            <person name="Acquadro A."/>
            <person name="Froenicke L."/>
            <person name="Portis E."/>
            <person name="Beitel C."/>
            <person name="Tirone M."/>
            <person name="Mauro R."/>
            <person name="Lo Monaco A."/>
            <person name="Mauromicale G."/>
            <person name="Faccioli P."/>
            <person name="Cattivelli L."/>
            <person name="Rieseberg L."/>
            <person name="Michelmore R."/>
            <person name="Lanteri S."/>
        </authorList>
    </citation>
    <scope>NUCLEOTIDE SEQUENCE [LARGE SCALE GENOMIC DNA]</scope>
    <source>
        <strain evidence="11">2C</strain>
    </source>
</reference>
<keyword evidence="1 9" id="KW-0723">Serine/threonine-protein kinase</keyword>
<dbReference type="Gene3D" id="1.10.510.10">
    <property type="entry name" value="Transferase(Phosphotransferase) domain 1"/>
    <property type="match status" value="1"/>
</dbReference>
<evidence type="ECO:0000313" key="11">
    <source>
        <dbReference type="EMBL" id="KVI05520.1"/>
    </source>
</evidence>
<dbReference type="InterPro" id="IPR008271">
    <property type="entry name" value="Ser/Thr_kinase_AS"/>
</dbReference>
<keyword evidence="4 11" id="KW-0418">Kinase</keyword>
<dbReference type="AlphaFoldDB" id="A0A118K377"/>
<dbReference type="Gene3D" id="3.30.200.20">
    <property type="entry name" value="Phosphorylase Kinase, domain 1"/>
    <property type="match status" value="1"/>
</dbReference>
<accession>A0A118K377</accession>
<evidence type="ECO:0000313" key="12">
    <source>
        <dbReference type="Proteomes" id="UP000243975"/>
    </source>
</evidence>
<dbReference type="PROSITE" id="PS50011">
    <property type="entry name" value="PROTEIN_KINASE_DOM"/>
    <property type="match status" value="1"/>
</dbReference>
<evidence type="ECO:0000256" key="9">
    <source>
        <dbReference type="RuleBase" id="RU000304"/>
    </source>
</evidence>
<evidence type="ECO:0000256" key="3">
    <source>
        <dbReference type="ARBA" id="ARBA00022741"/>
    </source>
</evidence>
<keyword evidence="12" id="KW-1185">Reference proteome</keyword>
<dbReference type="GO" id="GO:0005524">
    <property type="term" value="F:ATP binding"/>
    <property type="evidence" value="ECO:0007669"/>
    <property type="project" value="UniProtKB-UniRule"/>
</dbReference>
<proteinExistence type="inferred from homology"/>
<dbReference type="EMBL" id="LEKV01001869">
    <property type="protein sequence ID" value="KVI05520.1"/>
    <property type="molecule type" value="Genomic_DNA"/>
</dbReference>
<dbReference type="GO" id="GO:0004714">
    <property type="term" value="F:transmembrane receptor protein tyrosine kinase activity"/>
    <property type="evidence" value="ECO:0007669"/>
    <property type="project" value="InterPro"/>
</dbReference>
<dbReference type="STRING" id="59895.A0A118K377"/>
<dbReference type="SMART" id="SM00220">
    <property type="entry name" value="S_TKc"/>
    <property type="match status" value="1"/>
</dbReference>
<feature type="binding site" evidence="7">
    <location>
        <position position="146"/>
    </location>
    <ligand>
        <name>Mg(2+)</name>
        <dbReference type="ChEBI" id="CHEBI:18420"/>
    </ligand>
</feature>
<organism evidence="11 12">
    <name type="scientific">Cynara cardunculus var. scolymus</name>
    <name type="common">Globe artichoke</name>
    <name type="synonym">Cynara scolymus</name>
    <dbReference type="NCBI Taxonomy" id="59895"/>
    <lineage>
        <taxon>Eukaryota</taxon>
        <taxon>Viridiplantae</taxon>
        <taxon>Streptophyta</taxon>
        <taxon>Embryophyta</taxon>
        <taxon>Tracheophyta</taxon>
        <taxon>Spermatophyta</taxon>
        <taxon>Magnoliopsida</taxon>
        <taxon>eudicotyledons</taxon>
        <taxon>Gunneridae</taxon>
        <taxon>Pentapetalae</taxon>
        <taxon>asterids</taxon>
        <taxon>campanulids</taxon>
        <taxon>Asterales</taxon>
        <taxon>Asteraceae</taxon>
        <taxon>Carduoideae</taxon>
        <taxon>Cardueae</taxon>
        <taxon>Carduinae</taxon>
        <taxon>Cynara</taxon>
    </lineage>
</organism>
<feature type="binding site" evidence="7">
    <location>
        <position position="159"/>
    </location>
    <ligand>
        <name>Mg(2+)</name>
        <dbReference type="ChEBI" id="CHEBI:18420"/>
    </ligand>
</feature>
<dbReference type="Pfam" id="PF07714">
    <property type="entry name" value="PK_Tyr_Ser-Thr"/>
    <property type="match status" value="1"/>
</dbReference>
<name>A0A118K377_CYNCS</name>
<evidence type="ECO:0000259" key="10">
    <source>
        <dbReference type="PROSITE" id="PS50011"/>
    </source>
</evidence>
<evidence type="ECO:0000256" key="7">
    <source>
        <dbReference type="PIRSR" id="PIRSR000615-3"/>
    </source>
</evidence>
<evidence type="ECO:0000256" key="8">
    <source>
        <dbReference type="PROSITE-ProRule" id="PRU10141"/>
    </source>
</evidence>
<dbReference type="PIRSF" id="PIRSF000615">
    <property type="entry name" value="TyrPK_CSF1-R"/>
    <property type="match status" value="1"/>
</dbReference>
<dbReference type="InterPro" id="IPR001245">
    <property type="entry name" value="Ser-Thr/Tyr_kinase_cat_dom"/>
</dbReference>
<dbReference type="GO" id="GO:0046872">
    <property type="term" value="F:metal ion binding"/>
    <property type="evidence" value="ECO:0007669"/>
    <property type="project" value="UniProtKB-KW"/>
</dbReference>
<dbReference type="PANTHER" id="PTHR27003">
    <property type="entry name" value="OS07G0166700 PROTEIN"/>
    <property type="match status" value="1"/>
</dbReference>
<dbReference type="GO" id="GO:0005886">
    <property type="term" value="C:plasma membrane"/>
    <property type="evidence" value="ECO:0007669"/>
    <property type="project" value="TreeGrafter"/>
</dbReference>
<sequence>MDDLKISLPDILLATNNFDENNIIGSGGFGKVYQGQSKQYGTIAVKRSDRFSSPGDHEFWMEVSVLSAYKHENLVSLVGYCHQDGKRILVYKHESNGSLDKLLQSKQLSWILRLRIGIDIAHGLKYLHVDIGSEKRVLHGDVKSANILLNHNWSAKISDFGLSKIRSANDPFTFLTSDVCGTIGYHDQEYFETGVFTQKSDIYSFGVVLFEILCGIPASDQEYLGESRSLSILAKKHYENGKLAKLIDPDLHRQMYSTSLSTFSAIAYRCLNEHREDRPTMSQIVVQLEEALNEQLVESSFNGLRHDAHINVRVEDHQRVSTPNDVTHKAIHQSRHKMLKESFPSHPLVRKAVDIVE</sequence>
<keyword evidence="7" id="KW-0460">Magnesium</keyword>
<comment type="caution">
    <text evidence="11">The sequence shown here is derived from an EMBL/GenBank/DDBJ whole genome shotgun (WGS) entry which is preliminary data.</text>
</comment>
<dbReference type="FunFam" id="3.30.200.20:FF:000039">
    <property type="entry name" value="receptor-like protein kinase FERONIA"/>
    <property type="match status" value="1"/>
</dbReference>
<evidence type="ECO:0000256" key="1">
    <source>
        <dbReference type="ARBA" id="ARBA00022527"/>
    </source>
</evidence>
<feature type="active site" description="Proton acceptor" evidence="6">
    <location>
        <position position="141"/>
    </location>
</feature>
<dbReference type="PROSITE" id="PS00108">
    <property type="entry name" value="PROTEIN_KINASE_ST"/>
    <property type="match status" value="1"/>
</dbReference>
<protein>
    <submittedName>
        <fullName evidence="11">Protein kinase, ATP binding site-containing protein</fullName>
    </submittedName>
</protein>
<dbReference type="Gramene" id="KVI05520">
    <property type="protein sequence ID" value="KVI05520"/>
    <property type="gene ID" value="Ccrd_016162"/>
</dbReference>
<evidence type="ECO:0000256" key="4">
    <source>
        <dbReference type="ARBA" id="ARBA00022777"/>
    </source>
</evidence>
<dbReference type="PROSITE" id="PS00107">
    <property type="entry name" value="PROTEIN_KINASE_ATP"/>
    <property type="match status" value="1"/>
</dbReference>
<keyword evidence="5 8" id="KW-0067">ATP-binding</keyword>
<keyword evidence="3 8" id="KW-0547">Nucleotide-binding</keyword>
<evidence type="ECO:0000256" key="5">
    <source>
        <dbReference type="ARBA" id="ARBA00022840"/>
    </source>
</evidence>
<dbReference type="PANTHER" id="PTHR27003:SF458">
    <property type="entry name" value="TOLL_INTERLEUKIN-1 RECEPTOR HOMOLOGY (TIR) DOMAIN, PROTEIN KINASE-LIKE DOMAIN PROTEIN-RELATED"/>
    <property type="match status" value="1"/>
</dbReference>